<dbReference type="GO" id="GO:0016787">
    <property type="term" value="F:hydrolase activity"/>
    <property type="evidence" value="ECO:0007669"/>
    <property type="project" value="UniProtKB-KW"/>
</dbReference>
<proteinExistence type="predicted"/>
<evidence type="ECO:0000256" key="1">
    <source>
        <dbReference type="ARBA" id="ARBA00022801"/>
    </source>
</evidence>
<dbReference type="InterPro" id="IPR019307">
    <property type="entry name" value="RNA-bd_AU-1/RNase_E/G"/>
</dbReference>
<organism evidence="4 5">
    <name type="scientific">Parasphingorhabdus marina DSM 22363</name>
    <dbReference type="NCBI Taxonomy" id="1123272"/>
    <lineage>
        <taxon>Bacteria</taxon>
        <taxon>Pseudomonadati</taxon>
        <taxon>Pseudomonadota</taxon>
        <taxon>Alphaproteobacteria</taxon>
        <taxon>Sphingomonadales</taxon>
        <taxon>Sphingomonadaceae</taxon>
        <taxon>Parasphingorhabdus</taxon>
    </lineage>
</organism>
<evidence type="ECO:0000313" key="4">
    <source>
        <dbReference type="EMBL" id="SIO12113.1"/>
    </source>
</evidence>
<dbReference type="OrthoDB" id="7403919at2"/>
<dbReference type="Proteomes" id="UP000185192">
    <property type="component" value="Unassembled WGS sequence"/>
</dbReference>
<evidence type="ECO:0000313" key="5">
    <source>
        <dbReference type="Proteomes" id="UP000185192"/>
    </source>
</evidence>
<dbReference type="AlphaFoldDB" id="A0A1N6GX34"/>
<keyword evidence="2" id="KW-0694">RNA-binding</keyword>
<keyword evidence="1" id="KW-0378">Hydrolase</keyword>
<dbReference type="EMBL" id="FSQW01000002">
    <property type="protein sequence ID" value="SIO12113.1"/>
    <property type="molecule type" value="Genomic_DNA"/>
</dbReference>
<evidence type="ECO:0000256" key="2">
    <source>
        <dbReference type="ARBA" id="ARBA00022884"/>
    </source>
</evidence>
<protein>
    <submittedName>
        <fullName evidence="4">Ribonuclease E/G family protein</fullName>
    </submittedName>
</protein>
<dbReference type="RefSeq" id="WP_084192727.1">
    <property type="nucleotide sequence ID" value="NZ_FSQW01000002.1"/>
</dbReference>
<evidence type="ECO:0000259" key="3">
    <source>
        <dbReference type="Pfam" id="PF10150"/>
    </source>
</evidence>
<gene>
    <name evidence="4" type="ORF">SAMN02745824_3029</name>
</gene>
<accession>A0A1N6GX34</accession>
<keyword evidence="5" id="KW-1185">Reference proteome</keyword>
<dbReference type="GO" id="GO:0003723">
    <property type="term" value="F:RNA binding"/>
    <property type="evidence" value="ECO:0007669"/>
    <property type="project" value="UniProtKB-KW"/>
</dbReference>
<dbReference type="Pfam" id="PF10150">
    <property type="entry name" value="RNase_E_G"/>
    <property type="match status" value="1"/>
</dbReference>
<name>A0A1N6GX34_9SPHN</name>
<sequence>MSDPDTFWIYESGIGENRAMLVSQGVCAKIRIERPGDAARSGDVLDAKFLRQWVPGQSGIAELDAGEQCLLSPLPGGLTEGRTVRIRIVRSAMREQAGQAKRALARPAEPGTALMRGPDLLEQIDTDDVEIRQVAAHDADLLGAHGWHEIVEQAETGRVAFAGGTLLVSPTPAMTVIDVDGTLPAAELAKKSAGEVARLLSRLDITGSVAIDFPTLESRASRAEALAEFDQNMTENCERTAINGFGLMQVVSRKTGPSVLELLQSNRTISAALQLLRLAERTVGTGLLVLELHPAVATCLRSEDSWLYELQKRTGRPVELRTRGELPIHGGLASSG</sequence>
<feature type="domain" description="RNA-binding protein AU-1/Ribonuclease E/G" evidence="3">
    <location>
        <begin position="122"/>
        <end position="251"/>
    </location>
</feature>
<reference evidence="5" key="1">
    <citation type="submission" date="2016-11" db="EMBL/GenBank/DDBJ databases">
        <authorList>
            <person name="Varghese N."/>
            <person name="Submissions S."/>
        </authorList>
    </citation>
    <scope>NUCLEOTIDE SEQUENCE [LARGE SCALE GENOMIC DNA]</scope>
    <source>
        <strain evidence="5">DSM 22363</strain>
    </source>
</reference>
<dbReference type="STRING" id="1123272.SAMN02745824_3029"/>